<sequence length="481" mass="51690">MNKLILSSLLLQGAQSFTVPSATYATKHQHETSTHLASSQTDANTEGIVLKDAFDNDRASLLASAFDALNEDDKYDAVLTGLCSKILDGKIQVDPEQIGKEATLTPSDLALEKLKDPIRLLGEMNQRRVKASARSLMALIDAAGSTQDAKAMATVLSLLAKNGVISFYGSRQADITFVPSSDAARAQRLEKLAAVPKDNRVEEVSSALTTLIVVGACLLLQGIGNGIGLDNLTPITSIILYFIVGLGIIDNFFDVIQGGVSFVIQMNKEKLPDAVKDAKGIEKSSMPLGIGSGAITGNVVRGLTRLWSVDTERECQCEAAAFYAAYSLGLPCFGFRANALEAAILVFESNKNEQKSDVVLDSLLSESGVLKMLIWLMAPVAYEDSLHPQLISSDPREAKGFLMRLKEKAGVFGATQEVNDILRLNEGDAVAEKEIEDLLQWAYAEADILLRNNKSTVNELSESLVSGASTLGDCAALLEEW</sequence>
<proteinExistence type="predicted"/>
<dbReference type="Proteomes" id="UP001054902">
    <property type="component" value="Unassembled WGS sequence"/>
</dbReference>
<feature type="chain" id="PRO_5042282931" evidence="1">
    <location>
        <begin position="17"/>
        <end position="481"/>
    </location>
</feature>
<evidence type="ECO:0000313" key="2">
    <source>
        <dbReference type="EMBL" id="GFH43587.1"/>
    </source>
</evidence>
<keyword evidence="1" id="KW-0732">Signal</keyword>
<gene>
    <name evidence="2" type="ORF">CTEN210_00060</name>
</gene>
<accession>A0AAD3CCN9</accession>
<protein>
    <submittedName>
        <fullName evidence="2">Uncharacterized protein</fullName>
    </submittedName>
</protein>
<organism evidence="2 3">
    <name type="scientific">Chaetoceros tenuissimus</name>
    <dbReference type="NCBI Taxonomy" id="426638"/>
    <lineage>
        <taxon>Eukaryota</taxon>
        <taxon>Sar</taxon>
        <taxon>Stramenopiles</taxon>
        <taxon>Ochrophyta</taxon>
        <taxon>Bacillariophyta</taxon>
        <taxon>Coscinodiscophyceae</taxon>
        <taxon>Chaetocerotophycidae</taxon>
        <taxon>Chaetocerotales</taxon>
        <taxon>Chaetocerotaceae</taxon>
        <taxon>Chaetoceros</taxon>
    </lineage>
</organism>
<evidence type="ECO:0000256" key="1">
    <source>
        <dbReference type="SAM" id="SignalP"/>
    </source>
</evidence>
<feature type="signal peptide" evidence="1">
    <location>
        <begin position="1"/>
        <end position="16"/>
    </location>
</feature>
<evidence type="ECO:0000313" key="3">
    <source>
        <dbReference type="Proteomes" id="UP001054902"/>
    </source>
</evidence>
<name>A0AAD3CCN9_9STRA</name>
<dbReference type="EMBL" id="BLLK01000012">
    <property type="protein sequence ID" value="GFH43587.1"/>
    <property type="molecule type" value="Genomic_DNA"/>
</dbReference>
<reference evidence="2 3" key="1">
    <citation type="journal article" date="2021" name="Sci. Rep.">
        <title>The genome of the diatom Chaetoceros tenuissimus carries an ancient integrated fragment of an extant virus.</title>
        <authorList>
            <person name="Hongo Y."/>
            <person name="Kimura K."/>
            <person name="Takaki Y."/>
            <person name="Yoshida Y."/>
            <person name="Baba S."/>
            <person name="Kobayashi G."/>
            <person name="Nagasaki K."/>
            <person name="Hano T."/>
            <person name="Tomaru Y."/>
        </authorList>
    </citation>
    <scope>NUCLEOTIDE SEQUENCE [LARGE SCALE GENOMIC DNA]</scope>
    <source>
        <strain evidence="2 3">NIES-3715</strain>
    </source>
</reference>
<keyword evidence="3" id="KW-1185">Reference proteome</keyword>
<comment type="caution">
    <text evidence="2">The sequence shown here is derived from an EMBL/GenBank/DDBJ whole genome shotgun (WGS) entry which is preliminary data.</text>
</comment>
<dbReference type="AlphaFoldDB" id="A0AAD3CCN9"/>